<proteinExistence type="inferred from homology"/>
<dbReference type="EMBL" id="VITR01000020">
    <property type="protein sequence ID" value="TWB35262.1"/>
    <property type="molecule type" value="Genomic_DNA"/>
</dbReference>
<dbReference type="InterPro" id="IPR036134">
    <property type="entry name" value="Crypto/Photolyase_FAD-like_sf"/>
</dbReference>
<evidence type="ECO:0000256" key="3">
    <source>
        <dbReference type="ARBA" id="ARBA00014046"/>
    </source>
</evidence>
<dbReference type="RefSeq" id="WP_145736031.1">
    <property type="nucleotide sequence ID" value="NZ_VITR01000020.1"/>
</dbReference>
<comment type="cofactor">
    <cofactor evidence="1">
        <name>(6R)-5,10-methylene-5,6,7,8-tetrahydrofolate</name>
        <dbReference type="ChEBI" id="CHEBI:15636"/>
    </cofactor>
</comment>
<evidence type="ECO:0000256" key="5">
    <source>
        <dbReference type="ARBA" id="ARBA00022827"/>
    </source>
</evidence>
<dbReference type="GO" id="GO:0000719">
    <property type="term" value="P:photoreactive repair"/>
    <property type="evidence" value="ECO:0007669"/>
    <property type="project" value="UniProtKB-ARBA"/>
</dbReference>
<feature type="binding site" evidence="8">
    <location>
        <position position="289"/>
    </location>
    <ligand>
        <name>FAD</name>
        <dbReference type="ChEBI" id="CHEBI:57692"/>
    </ligand>
</feature>
<comment type="similarity">
    <text evidence="10">Belongs to the DNA photolyase family.</text>
</comment>
<dbReference type="PROSITE" id="PS51645">
    <property type="entry name" value="PHR_CRY_ALPHA_BETA"/>
    <property type="match status" value="1"/>
</dbReference>
<evidence type="ECO:0000256" key="1">
    <source>
        <dbReference type="ARBA" id="ARBA00001932"/>
    </source>
</evidence>
<sequence length="495" mass="54050">MSASPNPHAPIIVWFRQDLRLADNPALAHAVGSGRPVVPLYILDDQGAAPWAPGAASRWWLHHSLSSLGAALEGLGCPLVLRRGRSDVVLRDLVRELGAGAVAWNRCYEPQAIARDSALKADLKAGGVAVDSFNAALLAEPWTVKTGGGGSYKVFTPFWRAVKEGLTDGLNPGEPLPSPTALTALPTPPDGDRLAEWALLPTKPDWASGLRAAWTPGEGGAARRLAGFLDSAVGQYAEGRDYPAQPWTSRLSPHLHHGEISPRQIWAAAMAKGDGAPEGEGMDKGVAGFLRELGWREFCHHLLYHFPFLPERPLNPKFEAFAWHEDAKRLEAWQRGRTGYPIVDAGMRELWATGWMHNRVRMIVGSFLVKHLLLPWTAGQAWFWDTLVDADLANNAGGWQWIAGCGADAAPYFRVFNPVLQGEKFDAAGAYVRRWVPELAGLPDSVLHQPWTADAMTLRAAGVRLGHDYPHPVVDHKTARQRALDTFAAIKDDNT</sequence>
<dbReference type="PROSITE" id="PS00394">
    <property type="entry name" value="DNA_PHOTOLYASES_1_1"/>
    <property type="match status" value="1"/>
</dbReference>
<dbReference type="InterPro" id="IPR036155">
    <property type="entry name" value="Crypto/Photolyase_N_sf"/>
</dbReference>
<dbReference type="InterPro" id="IPR014729">
    <property type="entry name" value="Rossmann-like_a/b/a_fold"/>
</dbReference>
<dbReference type="PRINTS" id="PR00147">
    <property type="entry name" value="DNAPHOTLYASE"/>
</dbReference>
<keyword evidence="4 8" id="KW-0285">Flavoprotein</keyword>
<evidence type="ECO:0000256" key="9">
    <source>
        <dbReference type="PIRSR" id="PIRSR602081-2"/>
    </source>
</evidence>
<keyword evidence="12" id="KW-0456">Lyase</keyword>
<evidence type="ECO:0000256" key="2">
    <source>
        <dbReference type="ARBA" id="ARBA00013149"/>
    </source>
</evidence>
<dbReference type="PANTHER" id="PTHR11455:SF9">
    <property type="entry name" value="CRYPTOCHROME CIRCADIAN CLOCK 5 ISOFORM X1"/>
    <property type="match status" value="1"/>
</dbReference>
<evidence type="ECO:0000256" key="8">
    <source>
        <dbReference type="PIRSR" id="PIRSR602081-1"/>
    </source>
</evidence>
<dbReference type="GO" id="GO:0003677">
    <property type="term" value="F:DNA binding"/>
    <property type="evidence" value="ECO:0007669"/>
    <property type="project" value="TreeGrafter"/>
</dbReference>
<feature type="binding site" evidence="8">
    <location>
        <begin position="389"/>
        <end position="391"/>
    </location>
    <ligand>
        <name>FAD</name>
        <dbReference type="ChEBI" id="CHEBI:57692"/>
    </ligand>
</feature>
<dbReference type="FunFam" id="1.10.579.10:FF:000003">
    <property type="entry name" value="Deoxyribodipyrimidine photo-lyase"/>
    <property type="match status" value="1"/>
</dbReference>
<dbReference type="GO" id="GO:0071949">
    <property type="term" value="F:FAD binding"/>
    <property type="evidence" value="ECO:0007669"/>
    <property type="project" value="TreeGrafter"/>
</dbReference>
<dbReference type="Gene3D" id="1.25.40.80">
    <property type="match status" value="1"/>
</dbReference>
<dbReference type="AlphaFoldDB" id="A0A560GMQ2"/>
<gene>
    <name evidence="12" type="ORF">FBZ90_12061</name>
</gene>
<accession>A0A560GMQ2</accession>
<comment type="cofactor">
    <cofactor evidence="8">
        <name>FAD</name>
        <dbReference type="ChEBI" id="CHEBI:57692"/>
    </cofactor>
    <text evidence="8">Binds 1 FAD per subunit.</text>
</comment>
<comment type="catalytic activity">
    <reaction evidence="7">
        <text>cyclobutadipyrimidine (in DNA) = 2 pyrimidine residues (in DNA).</text>
        <dbReference type="EC" id="4.1.99.3"/>
    </reaction>
</comment>
<dbReference type="PANTHER" id="PTHR11455">
    <property type="entry name" value="CRYPTOCHROME"/>
    <property type="match status" value="1"/>
</dbReference>
<evidence type="ECO:0000259" key="11">
    <source>
        <dbReference type="PROSITE" id="PS51645"/>
    </source>
</evidence>
<dbReference type="InterPro" id="IPR002081">
    <property type="entry name" value="Cryptochrome/DNA_photolyase_1"/>
</dbReference>
<dbReference type="SUPFAM" id="SSF48173">
    <property type="entry name" value="Cryptochrome/photolyase FAD-binding domain"/>
    <property type="match status" value="1"/>
</dbReference>
<feature type="binding site" evidence="8">
    <location>
        <position position="236"/>
    </location>
    <ligand>
        <name>FAD</name>
        <dbReference type="ChEBI" id="CHEBI:57692"/>
    </ligand>
</feature>
<dbReference type="InterPro" id="IPR006050">
    <property type="entry name" value="DNA_photolyase_N"/>
</dbReference>
<feature type="site" description="Electron transfer via tryptophanyl radical" evidence="9">
    <location>
        <position position="376"/>
    </location>
</feature>
<evidence type="ECO:0000256" key="6">
    <source>
        <dbReference type="ARBA" id="ARBA00022991"/>
    </source>
</evidence>
<reference evidence="12 13" key="1">
    <citation type="submission" date="2019-06" db="EMBL/GenBank/DDBJ databases">
        <title>Genomic Encyclopedia of Type Strains, Phase IV (KMG-V): Genome sequencing to study the core and pangenomes of soil and plant-associated prokaryotes.</title>
        <authorList>
            <person name="Whitman W."/>
        </authorList>
    </citation>
    <scope>NUCLEOTIDE SEQUENCE [LARGE SCALE GENOMIC DNA]</scope>
    <source>
        <strain evidence="12 13">BR 11622</strain>
    </source>
</reference>
<evidence type="ECO:0000256" key="10">
    <source>
        <dbReference type="RuleBase" id="RU004182"/>
    </source>
</evidence>
<dbReference type="SUPFAM" id="SSF52425">
    <property type="entry name" value="Cryptochrome/photolyase, N-terminal domain"/>
    <property type="match status" value="1"/>
</dbReference>
<dbReference type="Proteomes" id="UP000315751">
    <property type="component" value="Unassembled WGS sequence"/>
</dbReference>
<protein>
    <recommendedName>
        <fullName evidence="3">Deoxyribodipyrimidine photo-lyase</fullName>
        <ecNumber evidence="2">4.1.99.3</ecNumber>
    </recommendedName>
</protein>
<keyword evidence="5 8" id="KW-0274">FAD</keyword>
<feature type="site" description="Electron transfer via tryptophanyl radical" evidence="9">
    <location>
        <position position="399"/>
    </location>
</feature>
<feature type="binding site" evidence="8">
    <location>
        <begin position="248"/>
        <end position="252"/>
    </location>
    <ligand>
        <name>FAD</name>
        <dbReference type="ChEBI" id="CHEBI:57692"/>
    </ligand>
</feature>
<dbReference type="Gene3D" id="1.10.579.10">
    <property type="entry name" value="DNA Cyclobutane Dipyrimidine Photolyase, subunit A, domain 3"/>
    <property type="match status" value="1"/>
</dbReference>
<dbReference type="OrthoDB" id="9772484at2"/>
<evidence type="ECO:0000313" key="13">
    <source>
        <dbReference type="Proteomes" id="UP000315751"/>
    </source>
</evidence>
<evidence type="ECO:0000313" key="12">
    <source>
        <dbReference type="EMBL" id="TWB35262.1"/>
    </source>
</evidence>
<dbReference type="InterPro" id="IPR018394">
    <property type="entry name" value="DNA_photolyase_1_CS_C"/>
</dbReference>
<name>A0A560GMQ2_9PROT</name>
<dbReference type="InterPro" id="IPR005101">
    <property type="entry name" value="Cryptochr/Photolyase_FAD-bd"/>
</dbReference>
<dbReference type="GO" id="GO:0003904">
    <property type="term" value="F:deoxyribodipyrimidine photo-lyase activity"/>
    <property type="evidence" value="ECO:0007669"/>
    <property type="project" value="UniProtKB-EC"/>
</dbReference>
<evidence type="ECO:0000256" key="7">
    <source>
        <dbReference type="ARBA" id="ARBA00033999"/>
    </source>
</evidence>
<comment type="caution">
    <text evidence="12">The sequence shown here is derived from an EMBL/GenBank/DDBJ whole genome shotgun (WGS) entry which is preliminary data.</text>
</comment>
<evidence type="ECO:0000256" key="4">
    <source>
        <dbReference type="ARBA" id="ARBA00022630"/>
    </source>
</evidence>
<dbReference type="Pfam" id="PF00875">
    <property type="entry name" value="DNA_photolyase"/>
    <property type="match status" value="1"/>
</dbReference>
<dbReference type="EC" id="4.1.99.3" evidence="2"/>
<organism evidence="12 13">
    <name type="scientific">Nitrospirillum amazonense</name>
    <dbReference type="NCBI Taxonomy" id="28077"/>
    <lineage>
        <taxon>Bacteria</taxon>
        <taxon>Pseudomonadati</taxon>
        <taxon>Pseudomonadota</taxon>
        <taxon>Alphaproteobacteria</taxon>
        <taxon>Rhodospirillales</taxon>
        <taxon>Azospirillaceae</taxon>
        <taxon>Nitrospirillum</taxon>
    </lineage>
</organism>
<dbReference type="GO" id="GO:0009416">
    <property type="term" value="P:response to light stimulus"/>
    <property type="evidence" value="ECO:0007669"/>
    <property type="project" value="TreeGrafter"/>
</dbReference>
<keyword evidence="13" id="KW-1185">Reference proteome</keyword>
<feature type="site" description="Electron transfer via tryptophanyl radical" evidence="9">
    <location>
        <position position="323"/>
    </location>
</feature>
<dbReference type="Gene3D" id="3.40.50.620">
    <property type="entry name" value="HUPs"/>
    <property type="match status" value="1"/>
</dbReference>
<feature type="domain" description="Photolyase/cryptochrome alpha/beta" evidence="11">
    <location>
        <begin position="9"/>
        <end position="138"/>
    </location>
</feature>
<dbReference type="Pfam" id="PF03441">
    <property type="entry name" value="FAD_binding_7"/>
    <property type="match status" value="1"/>
</dbReference>
<keyword evidence="6 10" id="KW-0157">Chromophore</keyword>